<dbReference type="EMBL" id="RQGT01000002">
    <property type="protein sequence ID" value="TGM22882.1"/>
    <property type="molecule type" value="Genomic_DNA"/>
</dbReference>
<feature type="transmembrane region" description="Helical" evidence="5">
    <location>
        <begin position="446"/>
        <end position="467"/>
    </location>
</feature>
<keyword evidence="2 5" id="KW-0812">Transmembrane</keyword>
<gene>
    <name evidence="7" type="ORF">EHQ90_00320</name>
</gene>
<feature type="transmembrane region" description="Helical" evidence="5">
    <location>
        <begin position="543"/>
        <end position="561"/>
    </location>
</feature>
<dbReference type="RefSeq" id="WP_135683515.1">
    <property type="nucleotide sequence ID" value="NZ_RQEQ01000057.1"/>
</dbReference>
<feature type="transmembrane region" description="Helical" evidence="5">
    <location>
        <begin position="367"/>
        <end position="388"/>
    </location>
</feature>
<evidence type="ECO:0000256" key="5">
    <source>
        <dbReference type="SAM" id="Phobius"/>
    </source>
</evidence>
<dbReference type="InterPro" id="IPR051533">
    <property type="entry name" value="WaaL-like"/>
</dbReference>
<keyword evidence="3 5" id="KW-1133">Transmembrane helix</keyword>
<feature type="transmembrane region" description="Helical" evidence="5">
    <location>
        <begin position="267"/>
        <end position="285"/>
    </location>
</feature>
<comment type="caution">
    <text evidence="7">The sequence shown here is derived from an EMBL/GenBank/DDBJ whole genome shotgun (WGS) entry which is preliminary data.</text>
</comment>
<feature type="transmembrane region" description="Helical" evidence="5">
    <location>
        <begin position="311"/>
        <end position="332"/>
    </location>
</feature>
<dbReference type="Proteomes" id="UP000297422">
    <property type="component" value="Unassembled WGS sequence"/>
</dbReference>
<dbReference type="Pfam" id="PF04932">
    <property type="entry name" value="Wzy_C"/>
    <property type="match status" value="1"/>
</dbReference>
<evidence type="ECO:0000259" key="6">
    <source>
        <dbReference type="Pfam" id="PF04932"/>
    </source>
</evidence>
<evidence type="ECO:0000256" key="3">
    <source>
        <dbReference type="ARBA" id="ARBA00022989"/>
    </source>
</evidence>
<sequence length="688" mass="80063">MQNRKGESFFSNASSIQWKTVFWIGFAGILLLPLLSFYPWKYRILFTFSFLAFVWIDLFSPLVATAILTSSSVIFGNHPGGRFLELQDCLWIFWSVRGIIELKFLGRSVFFMEFWKRSIGILLCGFFLAGILSLLSNPELVFDLRFYQKGWFWFLHSTELEPWYPIKLLGIGILFWIGWNGRKEWLEKTKGRDRLLEFFALGVTIGLLIAVLFGWLEFFFPFVKSKLDEYHLWLDGYKLVALPHSYFIWMKEIQAPFAIQSLYWNRSWFGVSLLSGLPFVFYLLFRITSEKDSENPENPENPENKPNPSKILIRLLLSFGILILLGLTFVWIGARGGMLSFALLWICAGFYFLFLKLVSNKTVQKTILRFGIIALIFCGILFPILVIYTKLGLEDPERLSHFQAGWKLFLNKPLFGGGFESYGWYNECCLNQTGKGSPYHTTHNQWIQIISGLGVFGGIFFALLWGFLLDSIAFSKMEKGESIGERAVYFGSVVAIFVYSFFQEWFYLRAVYLQWIALFVFFGKNESEFVLNFISRIFKKENILRFAIFFLLLLGISVFFFPTKMFRSGIYFPPGQRKDFAWILEGKSRFVLVSKFDSYRVIPNSDLPNGVSKIDIEGGHRVVYPIVKTMVPMDDLEFQTIEGDNILKFECSIAEERNGWRTLRFWRSEVLDPEPRKICAQYSIQKSL</sequence>
<evidence type="ECO:0000256" key="4">
    <source>
        <dbReference type="ARBA" id="ARBA00023136"/>
    </source>
</evidence>
<dbReference type="PANTHER" id="PTHR37422:SF23">
    <property type="entry name" value="TEICHURONIC ACID BIOSYNTHESIS PROTEIN TUAE"/>
    <property type="match status" value="1"/>
</dbReference>
<dbReference type="PANTHER" id="PTHR37422">
    <property type="entry name" value="TEICHURONIC ACID BIOSYNTHESIS PROTEIN TUAE"/>
    <property type="match status" value="1"/>
</dbReference>
<reference evidence="8" key="1">
    <citation type="journal article" date="2019" name="PLoS Negl. Trop. Dis.">
        <title>Revisiting the worldwide diversity of Leptospira species in the environment.</title>
        <authorList>
            <person name="Vincent A.T."/>
            <person name="Schiettekatte O."/>
            <person name="Bourhy P."/>
            <person name="Veyrier F.J."/>
            <person name="Picardeau M."/>
        </authorList>
    </citation>
    <scope>NUCLEOTIDE SEQUENCE [LARGE SCALE GENOMIC DNA]</scope>
    <source>
        <strain evidence="8">201702407</strain>
    </source>
</reference>
<feature type="transmembrane region" description="Helical" evidence="5">
    <location>
        <begin position="162"/>
        <end position="179"/>
    </location>
</feature>
<feature type="transmembrane region" description="Helical" evidence="5">
    <location>
        <begin position="199"/>
        <end position="223"/>
    </location>
</feature>
<evidence type="ECO:0000313" key="8">
    <source>
        <dbReference type="Proteomes" id="UP000297422"/>
    </source>
</evidence>
<organism evidence="7 8">
    <name type="scientific">Leptospira stimsonii</name>
    <dbReference type="NCBI Taxonomy" id="2202203"/>
    <lineage>
        <taxon>Bacteria</taxon>
        <taxon>Pseudomonadati</taxon>
        <taxon>Spirochaetota</taxon>
        <taxon>Spirochaetia</taxon>
        <taxon>Leptospirales</taxon>
        <taxon>Leptospiraceae</taxon>
        <taxon>Leptospira</taxon>
    </lineage>
</organism>
<feature type="transmembrane region" description="Helical" evidence="5">
    <location>
        <begin position="118"/>
        <end position="136"/>
    </location>
</feature>
<keyword evidence="8" id="KW-1185">Reference proteome</keyword>
<comment type="subcellular location">
    <subcellularLocation>
        <location evidence="1">Membrane</location>
        <topology evidence="1">Multi-pass membrane protein</topology>
    </subcellularLocation>
</comment>
<protein>
    <submittedName>
        <fullName evidence="7">O-antigen ligase domain-containing protein</fullName>
    </submittedName>
</protein>
<dbReference type="GO" id="GO:0016874">
    <property type="term" value="F:ligase activity"/>
    <property type="evidence" value="ECO:0007669"/>
    <property type="project" value="UniProtKB-KW"/>
</dbReference>
<evidence type="ECO:0000313" key="7">
    <source>
        <dbReference type="EMBL" id="TGM22882.1"/>
    </source>
</evidence>
<dbReference type="InterPro" id="IPR007016">
    <property type="entry name" value="O-antigen_ligase-rel_domated"/>
</dbReference>
<feature type="transmembrane region" description="Helical" evidence="5">
    <location>
        <begin position="20"/>
        <end position="38"/>
    </location>
</feature>
<evidence type="ECO:0000256" key="1">
    <source>
        <dbReference type="ARBA" id="ARBA00004141"/>
    </source>
</evidence>
<accession>A0ABY2NEY5</accession>
<proteinExistence type="predicted"/>
<evidence type="ECO:0000256" key="2">
    <source>
        <dbReference type="ARBA" id="ARBA00022692"/>
    </source>
</evidence>
<keyword evidence="7" id="KW-0436">Ligase</keyword>
<feature type="domain" description="O-antigen ligase-related" evidence="6">
    <location>
        <begin position="321"/>
        <end position="462"/>
    </location>
</feature>
<name>A0ABY2NEY5_9LEPT</name>
<feature type="transmembrane region" description="Helical" evidence="5">
    <location>
        <begin position="45"/>
        <end position="70"/>
    </location>
</feature>
<feature type="transmembrane region" description="Helical" evidence="5">
    <location>
        <begin position="487"/>
        <end position="506"/>
    </location>
</feature>
<keyword evidence="4 5" id="KW-0472">Membrane</keyword>
<feature type="transmembrane region" description="Helical" evidence="5">
    <location>
        <begin position="338"/>
        <end position="355"/>
    </location>
</feature>